<evidence type="ECO:0000256" key="1">
    <source>
        <dbReference type="SAM" id="SignalP"/>
    </source>
</evidence>
<accession>A0A327YRB1</accession>
<protein>
    <recommendedName>
        <fullName evidence="2">DUF6265 domain-containing protein</fullName>
    </recommendedName>
</protein>
<dbReference type="AlphaFoldDB" id="A0A327YRB1"/>
<feature type="signal peptide" evidence="1">
    <location>
        <begin position="1"/>
        <end position="23"/>
    </location>
</feature>
<organism evidence="3 4">
    <name type="scientific">Flavobacterium aquaticum</name>
    <dbReference type="NCBI Taxonomy" id="1236486"/>
    <lineage>
        <taxon>Bacteria</taxon>
        <taxon>Pseudomonadati</taxon>
        <taxon>Bacteroidota</taxon>
        <taxon>Flavobacteriia</taxon>
        <taxon>Flavobacteriales</taxon>
        <taxon>Flavobacteriaceae</taxon>
        <taxon>Flavobacterium</taxon>
    </lineage>
</organism>
<reference evidence="3 4" key="1">
    <citation type="submission" date="2018-06" db="EMBL/GenBank/DDBJ databases">
        <title>Genomic Encyclopedia of Type Strains, Phase III (KMG-III): the genomes of soil and plant-associated and newly described type strains.</title>
        <authorList>
            <person name="Whitman W."/>
        </authorList>
    </citation>
    <scope>NUCLEOTIDE SEQUENCE [LARGE SCALE GENOMIC DNA]</scope>
    <source>
        <strain evidence="3 4">CGMCC 1.12398</strain>
    </source>
</reference>
<dbReference type="Proteomes" id="UP000249620">
    <property type="component" value="Unassembled WGS sequence"/>
</dbReference>
<dbReference type="Pfam" id="PF19780">
    <property type="entry name" value="DUF6265"/>
    <property type="match status" value="1"/>
</dbReference>
<keyword evidence="1" id="KW-0732">Signal</keyword>
<name>A0A327YRB1_9FLAO</name>
<dbReference type="EMBL" id="QLMI01000003">
    <property type="protein sequence ID" value="RAK23558.1"/>
    <property type="molecule type" value="Genomic_DNA"/>
</dbReference>
<dbReference type="InterPro" id="IPR046232">
    <property type="entry name" value="DUF6265"/>
</dbReference>
<comment type="caution">
    <text evidence="3">The sequence shown here is derived from an EMBL/GenBank/DDBJ whole genome shotgun (WGS) entry which is preliminary data.</text>
</comment>
<dbReference type="RefSeq" id="WP_245902951.1">
    <property type="nucleotide sequence ID" value="NZ_QLMI01000003.1"/>
</dbReference>
<keyword evidence="4" id="KW-1185">Reference proteome</keyword>
<sequence length="165" mass="19223">MKKSRFKKSIYFLLFICSFSVFAQNTLNYNDEKGSPKATLQDVKWIVGNWTGEALGGICQETWSEPIGNSMMFSFKLVVDGKVVFYELGHIIEKEKTLLLQLKHFDGELKGWEKAEVSENFRLVKVTPTHVYFDKFTFEKISDNEINLYVVFEDSGKEMKFNFKK</sequence>
<gene>
    <name evidence="3" type="ORF">B0I03_10323</name>
</gene>
<evidence type="ECO:0000313" key="3">
    <source>
        <dbReference type="EMBL" id="RAK23558.1"/>
    </source>
</evidence>
<feature type="chain" id="PRO_5016466880" description="DUF6265 domain-containing protein" evidence="1">
    <location>
        <begin position="24"/>
        <end position="165"/>
    </location>
</feature>
<evidence type="ECO:0000259" key="2">
    <source>
        <dbReference type="Pfam" id="PF19780"/>
    </source>
</evidence>
<feature type="domain" description="DUF6265" evidence="2">
    <location>
        <begin position="44"/>
        <end position="151"/>
    </location>
</feature>
<proteinExistence type="predicted"/>
<evidence type="ECO:0000313" key="4">
    <source>
        <dbReference type="Proteomes" id="UP000249620"/>
    </source>
</evidence>